<gene>
    <name evidence="2" type="ORF">U9M48_013220</name>
</gene>
<sequence>MSFYMSICCMLSSAFHLHPLHTSAFVCTHICTFHSYRSRDQRRNGVGPTPDRGTGGRAGEPAADR</sequence>
<evidence type="ECO:0000313" key="2">
    <source>
        <dbReference type="EMBL" id="WVZ63601.1"/>
    </source>
</evidence>
<accession>A0AAQ3SZK9</accession>
<reference evidence="2 3" key="1">
    <citation type="submission" date="2024-02" db="EMBL/GenBank/DDBJ databases">
        <title>High-quality chromosome-scale genome assembly of Pensacola bahiagrass (Paspalum notatum Flugge var. saurae).</title>
        <authorList>
            <person name="Vega J.M."/>
            <person name="Podio M."/>
            <person name="Orjuela J."/>
            <person name="Siena L.A."/>
            <person name="Pessino S.C."/>
            <person name="Combes M.C."/>
            <person name="Mariac C."/>
            <person name="Albertini E."/>
            <person name="Pupilli F."/>
            <person name="Ortiz J.P.A."/>
            <person name="Leblanc O."/>
        </authorList>
    </citation>
    <scope>NUCLEOTIDE SEQUENCE [LARGE SCALE GENOMIC DNA]</scope>
    <source>
        <strain evidence="2">R1</strain>
        <tissue evidence="2">Leaf</tissue>
    </source>
</reference>
<protein>
    <submittedName>
        <fullName evidence="2">Uncharacterized protein</fullName>
    </submittedName>
</protein>
<organism evidence="2 3">
    <name type="scientific">Paspalum notatum var. saurae</name>
    <dbReference type="NCBI Taxonomy" id="547442"/>
    <lineage>
        <taxon>Eukaryota</taxon>
        <taxon>Viridiplantae</taxon>
        <taxon>Streptophyta</taxon>
        <taxon>Embryophyta</taxon>
        <taxon>Tracheophyta</taxon>
        <taxon>Spermatophyta</taxon>
        <taxon>Magnoliopsida</taxon>
        <taxon>Liliopsida</taxon>
        <taxon>Poales</taxon>
        <taxon>Poaceae</taxon>
        <taxon>PACMAD clade</taxon>
        <taxon>Panicoideae</taxon>
        <taxon>Andropogonodae</taxon>
        <taxon>Paspaleae</taxon>
        <taxon>Paspalinae</taxon>
        <taxon>Paspalum</taxon>
    </lineage>
</organism>
<keyword evidence="3" id="KW-1185">Reference proteome</keyword>
<feature type="region of interest" description="Disordered" evidence="1">
    <location>
        <begin position="39"/>
        <end position="65"/>
    </location>
</feature>
<evidence type="ECO:0000313" key="3">
    <source>
        <dbReference type="Proteomes" id="UP001341281"/>
    </source>
</evidence>
<name>A0AAQ3SZK9_PASNO</name>
<dbReference type="Proteomes" id="UP001341281">
    <property type="component" value="Chromosome 03"/>
</dbReference>
<dbReference type="EMBL" id="CP144747">
    <property type="protein sequence ID" value="WVZ63601.1"/>
    <property type="molecule type" value="Genomic_DNA"/>
</dbReference>
<dbReference type="AlphaFoldDB" id="A0AAQ3SZK9"/>
<evidence type="ECO:0000256" key="1">
    <source>
        <dbReference type="SAM" id="MobiDB-lite"/>
    </source>
</evidence>
<proteinExistence type="predicted"/>